<dbReference type="Proteomes" id="UP000435112">
    <property type="component" value="Unassembled WGS sequence"/>
</dbReference>
<evidence type="ECO:0000313" key="5">
    <source>
        <dbReference type="Proteomes" id="UP000429607"/>
    </source>
</evidence>
<comment type="caution">
    <text evidence="3">The sequence shown here is derived from an EMBL/GenBank/DDBJ whole genome shotgun (WGS) entry which is preliminary data.</text>
</comment>
<evidence type="ECO:0000313" key="7">
    <source>
        <dbReference type="Proteomes" id="UP000435112"/>
    </source>
</evidence>
<accession>A0A6A3J0N9</accession>
<evidence type="ECO:0000313" key="4">
    <source>
        <dbReference type="EMBL" id="KAE9295303.1"/>
    </source>
</evidence>
<dbReference type="AlphaFoldDB" id="A0A6A3J0N9"/>
<gene>
    <name evidence="3" type="ORF">PR001_g22690</name>
    <name evidence="2" type="ORF">PR002_g23342</name>
    <name evidence="4" type="ORF">PR003_g24052</name>
</gene>
<sequence>MAAESSCLFGACALAYVCGPTFALCDAFSTNLQLSRKRCVATVTVLSADVLCPEGVEKKIKSSTCTETKWRADLAHISGAFGAQVLEVNKLSCEPRDHCRSCDADTTCYRGPSTTEMIIEE</sequence>
<organism evidence="3 5">
    <name type="scientific">Phytophthora rubi</name>
    <dbReference type="NCBI Taxonomy" id="129364"/>
    <lineage>
        <taxon>Eukaryota</taxon>
        <taxon>Sar</taxon>
        <taxon>Stramenopiles</taxon>
        <taxon>Oomycota</taxon>
        <taxon>Peronosporomycetes</taxon>
        <taxon>Peronosporales</taxon>
        <taxon>Peronosporaceae</taxon>
        <taxon>Phytophthora</taxon>
    </lineage>
</organism>
<name>A0A6A3J0N9_9STRA</name>
<protein>
    <recommendedName>
        <fullName evidence="8">Secreted protein</fullName>
    </recommendedName>
</protein>
<feature type="signal peptide" evidence="1">
    <location>
        <begin position="1"/>
        <end position="23"/>
    </location>
</feature>
<dbReference type="Proteomes" id="UP000434957">
    <property type="component" value="Unassembled WGS sequence"/>
</dbReference>
<feature type="chain" id="PRO_5036164483" description="Secreted protein" evidence="1">
    <location>
        <begin position="24"/>
        <end position="121"/>
    </location>
</feature>
<keyword evidence="6" id="KW-1185">Reference proteome</keyword>
<evidence type="ECO:0000256" key="1">
    <source>
        <dbReference type="SAM" id="SignalP"/>
    </source>
</evidence>
<evidence type="ECO:0000313" key="2">
    <source>
        <dbReference type="EMBL" id="KAE8983076.1"/>
    </source>
</evidence>
<evidence type="ECO:0000313" key="6">
    <source>
        <dbReference type="Proteomes" id="UP000434957"/>
    </source>
</evidence>
<dbReference type="Proteomes" id="UP000429607">
    <property type="component" value="Unassembled WGS sequence"/>
</dbReference>
<evidence type="ECO:0000313" key="3">
    <source>
        <dbReference type="EMBL" id="KAE8986105.1"/>
    </source>
</evidence>
<reference evidence="5 7" key="1">
    <citation type="submission" date="2018-09" db="EMBL/GenBank/DDBJ databases">
        <title>Genomic investigation of the strawberry pathogen Phytophthora fragariae indicates pathogenicity is determined by transcriptional variation in three key races.</title>
        <authorList>
            <person name="Adams T.M."/>
            <person name="Armitage A.D."/>
            <person name="Sobczyk M.K."/>
            <person name="Bates H.J."/>
            <person name="Dunwell J.M."/>
            <person name="Nellist C.F."/>
            <person name="Harrison R.J."/>
        </authorList>
    </citation>
    <scope>NUCLEOTIDE SEQUENCE [LARGE SCALE GENOMIC DNA]</scope>
    <source>
        <strain evidence="3 5">SCRP249</strain>
        <strain evidence="2 7">SCRP324</strain>
        <strain evidence="4 6">SCRP333</strain>
    </source>
</reference>
<dbReference type="EMBL" id="QXFU01002655">
    <property type="protein sequence ID" value="KAE8983076.1"/>
    <property type="molecule type" value="Genomic_DNA"/>
</dbReference>
<dbReference type="EMBL" id="QXFV01002563">
    <property type="protein sequence ID" value="KAE8986105.1"/>
    <property type="molecule type" value="Genomic_DNA"/>
</dbReference>
<evidence type="ECO:0008006" key="8">
    <source>
        <dbReference type="Google" id="ProtNLM"/>
    </source>
</evidence>
<proteinExistence type="predicted"/>
<dbReference type="EMBL" id="QXFT01002631">
    <property type="protein sequence ID" value="KAE9295303.1"/>
    <property type="molecule type" value="Genomic_DNA"/>
</dbReference>
<keyword evidence="1" id="KW-0732">Signal</keyword>